<dbReference type="PANTHER" id="PTHR32063:SF24">
    <property type="entry name" value="CATION EFFLUX SYSTEM (ACRB_ACRD_ACRF FAMILY)"/>
    <property type="match status" value="1"/>
</dbReference>
<dbReference type="PANTHER" id="PTHR32063">
    <property type="match status" value="1"/>
</dbReference>
<gene>
    <name evidence="2" type="ORF">GZ78_03755</name>
</gene>
<reference evidence="2 3" key="1">
    <citation type="submission" date="2014-06" db="EMBL/GenBank/DDBJ databases">
        <title>Whole Genome Sequences of Three Symbiotic Endozoicomonas Bacteria.</title>
        <authorList>
            <person name="Neave M.J."/>
            <person name="Apprill A."/>
            <person name="Voolstra C.R."/>
        </authorList>
    </citation>
    <scope>NUCLEOTIDE SEQUENCE [LARGE SCALE GENOMIC DNA]</scope>
    <source>
        <strain evidence="2 3">DSM 25634</strain>
    </source>
</reference>
<accession>A0A081NL08</accession>
<feature type="transmembrane region" description="Helical" evidence="1">
    <location>
        <begin position="906"/>
        <end position="931"/>
    </location>
</feature>
<dbReference type="Gene3D" id="3.30.70.1440">
    <property type="entry name" value="Multidrug efflux transporter AcrB pore domain"/>
    <property type="match status" value="1"/>
</dbReference>
<keyword evidence="1" id="KW-0812">Transmembrane</keyword>
<dbReference type="GO" id="GO:0005886">
    <property type="term" value="C:plasma membrane"/>
    <property type="evidence" value="ECO:0007669"/>
    <property type="project" value="TreeGrafter"/>
</dbReference>
<dbReference type="Gene3D" id="3.30.70.1320">
    <property type="entry name" value="Multidrug efflux transporter AcrB pore domain like"/>
    <property type="match status" value="1"/>
</dbReference>
<dbReference type="SUPFAM" id="SSF82866">
    <property type="entry name" value="Multidrug efflux transporter AcrB transmembrane domain"/>
    <property type="match status" value="2"/>
</dbReference>
<dbReference type="GO" id="GO:0042910">
    <property type="term" value="F:xenobiotic transmembrane transporter activity"/>
    <property type="evidence" value="ECO:0007669"/>
    <property type="project" value="TreeGrafter"/>
</dbReference>
<protein>
    <submittedName>
        <fullName evidence="2">Multidrug transporter</fullName>
    </submittedName>
</protein>
<dbReference type="RefSeq" id="WP_034832785.1">
    <property type="nucleotide sequence ID" value="NZ_JOKH01000001.1"/>
</dbReference>
<dbReference type="eggNOG" id="COG0841">
    <property type="taxonomic scope" value="Bacteria"/>
</dbReference>
<feature type="transmembrane region" description="Helical" evidence="1">
    <location>
        <begin position="521"/>
        <end position="543"/>
    </location>
</feature>
<evidence type="ECO:0000313" key="2">
    <source>
        <dbReference type="EMBL" id="KEQ19131.1"/>
    </source>
</evidence>
<dbReference type="SUPFAM" id="SSF82693">
    <property type="entry name" value="Multidrug efflux transporter AcrB pore domain, PN1, PN2, PC1 and PC2 subdomains"/>
    <property type="match status" value="3"/>
</dbReference>
<proteinExistence type="predicted"/>
<dbReference type="OrthoDB" id="9757940at2"/>
<feature type="transmembrane region" description="Helical" evidence="1">
    <location>
        <begin position="428"/>
        <end position="448"/>
    </location>
</feature>
<dbReference type="SUPFAM" id="SSF82714">
    <property type="entry name" value="Multidrug efflux transporter AcrB TolC docking domain, DN and DC subdomains"/>
    <property type="match status" value="2"/>
</dbReference>
<keyword evidence="3" id="KW-1185">Reference proteome</keyword>
<feature type="transmembrane region" description="Helical" evidence="1">
    <location>
        <begin position="952"/>
        <end position="971"/>
    </location>
</feature>
<dbReference type="Gene3D" id="3.30.2090.10">
    <property type="entry name" value="Multidrug efflux transporter AcrB TolC docking domain, DN and DC subdomains"/>
    <property type="match status" value="2"/>
</dbReference>
<dbReference type="InterPro" id="IPR001036">
    <property type="entry name" value="Acrflvin-R"/>
</dbReference>
<dbReference type="AlphaFoldDB" id="A0A081NL08"/>
<keyword evidence="1" id="KW-0472">Membrane</keyword>
<dbReference type="STRING" id="1137799.GZ78_03755"/>
<feature type="transmembrane region" description="Helical" evidence="1">
    <location>
        <begin position="460"/>
        <end position="487"/>
    </location>
</feature>
<keyword evidence="1" id="KW-1133">Transmembrane helix</keyword>
<feature type="transmembrane region" description="Helical" evidence="1">
    <location>
        <begin position="880"/>
        <end position="900"/>
    </location>
</feature>
<dbReference type="Pfam" id="PF00873">
    <property type="entry name" value="ACR_tran"/>
    <property type="match status" value="1"/>
</dbReference>
<comment type="caution">
    <text evidence="2">The sequence shown here is derived from an EMBL/GenBank/DDBJ whole genome shotgun (WGS) entry which is preliminary data.</text>
</comment>
<dbReference type="Proteomes" id="UP000028073">
    <property type="component" value="Unassembled WGS sequence"/>
</dbReference>
<dbReference type="Gene3D" id="3.30.70.1430">
    <property type="entry name" value="Multidrug efflux transporter AcrB pore domain"/>
    <property type="match status" value="2"/>
</dbReference>
<feature type="transmembrane region" description="Helical" evidence="1">
    <location>
        <begin position="332"/>
        <end position="351"/>
    </location>
</feature>
<dbReference type="Gene3D" id="1.20.1640.10">
    <property type="entry name" value="Multidrug efflux transporter AcrB transmembrane domain"/>
    <property type="match status" value="2"/>
</dbReference>
<feature type="transmembrane region" description="Helical" evidence="1">
    <location>
        <begin position="386"/>
        <end position="407"/>
    </location>
</feature>
<feature type="transmembrane region" description="Helical" evidence="1">
    <location>
        <begin position="983"/>
        <end position="1006"/>
    </location>
</feature>
<dbReference type="EMBL" id="JOKH01000001">
    <property type="protein sequence ID" value="KEQ19131.1"/>
    <property type="molecule type" value="Genomic_DNA"/>
</dbReference>
<feature type="transmembrane region" description="Helical" evidence="1">
    <location>
        <begin position="853"/>
        <end position="873"/>
    </location>
</feature>
<name>A0A081NL08_9GAMM</name>
<dbReference type="InterPro" id="IPR027463">
    <property type="entry name" value="AcrB_DN_DC_subdom"/>
</dbReference>
<feature type="transmembrane region" description="Helical" evidence="1">
    <location>
        <begin position="356"/>
        <end position="374"/>
    </location>
</feature>
<evidence type="ECO:0000256" key="1">
    <source>
        <dbReference type="SAM" id="Phobius"/>
    </source>
</evidence>
<organism evidence="2 3">
    <name type="scientific">Endozoicomonas numazuensis</name>
    <dbReference type="NCBI Taxonomy" id="1137799"/>
    <lineage>
        <taxon>Bacteria</taxon>
        <taxon>Pseudomonadati</taxon>
        <taxon>Pseudomonadota</taxon>
        <taxon>Gammaproteobacteria</taxon>
        <taxon>Oceanospirillales</taxon>
        <taxon>Endozoicomonadaceae</taxon>
        <taxon>Endozoicomonas</taxon>
    </lineage>
</organism>
<dbReference type="PRINTS" id="PR00702">
    <property type="entry name" value="ACRIFLAVINRP"/>
</dbReference>
<sequence length="1011" mass="110811">MKLPAIAIKNRRFTLVLLLLLIMLGVVSVQNMPRSEDPQFEFPATMIRVVYPGTNTMDMEKLIVDPIEEAINELDDIKVLKSNIEDGLAVINVEFLYGSDSQEKYDDVVSSVSRIRDDLPEDIAVLDMDRISPVDVNIIQIALMSDTQGYGVLKPLAEKLEKTLERIAGVKRANVEAFAEQQLQVKADLEKMRELGIGIEDLIQSIQVSGANLPGGHVLSGNRRFTVQTSGDFSSIEDLKRTAVHSSPGKVIYVEDVANVELADALPSYQARYEGVKSVFVTVVQREGSNIFQVMDNIKSEISKLEARLPDGVTLDITHDQTESVEDRISQFFDSLVQGLILVGILTLIFLGFRPALVIIFAIPLSFYIGIGWLDIAGFGIQQMSIAGLVIALGLLVDNAIVVTENVDRFLRKGLPPAEAAAKGASQVGWAVISGTMTTILAFVPILMLQTGAGVFLRSMPVTVILTLLASLLIALTLSPLLASYLLKKRKQEPPFMQKQVFKFASGHYKKLLTYSLNHPYLVLLIAILILVGSVGLAGKLGVSMFPKAEKPMIMVNIELPEGASFNQTQAIAEQAEAAVRQHELVRSVATNIGKGNPRIYYNIFPSRQVPNYAQLVVRLSTGKLSIVEPFVAELRETFADIPGARITIKELLQGPPYEAPIAIRVVGDDPDKVLLASRDVEKFITSTPGTVNVDNPLDKPKVDLKVTINRAKAAMYAVPVNAIDQAVRASLVGLTVSDFRDENGEDYPIVVKYQGADRPRIEDFDAMMVKSTSGSLIPLKQLIKLELHSALPRFQHHMTERMVRITADIEGSYQAEALTNEIVDKLEQYDWPEGVFYQVGGEQEQRKESFNGMAKVLLIALLGIFAILVLQFNSFTQPIVIFAAIPFAVTGMILGLWVAGFTFSFTAFIGLTSLVGIVVNNSIILVDYANQLRKDGHDIREAVMLSAQTRMLPILLTTMTTIGGLLPLTLSGSSMWSPMGSTIIGGLLVSTLLTLIVVPVLYQLLSSKHT</sequence>
<evidence type="ECO:0000313" key="3">
    <source>
        <dbReference type="Proteomes" id="UP000028073"/>
    </source>
</evidence>